<dbReference type="HOGENOM" id="CLU_2096756_0_0_1"/>
<sequence>MRAFPCPVLHWRNSGLWFRLLQNQRFPQAQNRCQLQLPRDCHGRPTRAESLSDGFPGLQSRFPVIDLDRLSIVLERSMQDTKQRSETDLFHAPPRCFQVGSFNAFHIFYVSTTSVF</sequence>
<dbReference type="AlphaFoldDB" id="A8NJ31"/>
<reference evidence="1 2" key="1">
    <citation type="journal article" date="2010" name="Proc. Natl. Acad. Sci. U.S.A.">
        <title>Insights into evolution of multicellular fungi from the assembled chromosomes of the mushroom Coprinopsis cinerea (Coprinus cinereus).</title>
        <authorList>
            <person name="Stajich J.E."/>
            <person name="Wilke S.K."/>
            <person name="Ahren D."/>
            <person name="Au C.H."/>
            <person name="Birren B.W."/>
            <person name="Borodovsky M."/>
            <person name="Burns C."/>
            <person name="Canback B."/>
            <person name="Casselton L.A."/>
            <person name="Cheng C.K."/>
            <person name="Deng J."/>
            <person name="Dietrich F.S."/>
            <person name="Fargo D.C."/>
            <person name="Farman M.L."/>
            <person name="Gathman A.C."/>
            <person name="Goldberg J."/>
            <person name="Guigo R."/>
            <person name="Hoegger P.J."/>
            <person name="Hooker J.B."/>
            <person name="Huggins A."/>
            <person name="James T.Y."/>
            <person name="Kamada T."/>
            <person name="Kilaru S."/>
            <person name="Kodira C."/>
            <person name="Kues U."/>
            <person name="Kupfer D."/>
            <person name="Kwan H.S."/>
            <person name="Lomsadze A."/>
            <person name="Li W."/>
            <person name="Lilly W.W."/>
            <person name="Ma L.J."/>
            <person name="Mackey A.J."/>
            <person name="Manning G."/>
            <person name="Martin F."/>
            <person name="Muraguchi H."/>
            <person name="Natvig D.O."/>
            <person name="Palmerini H."/>
            <person name="Ramesh M.A."/>
            <person name="Rehmeyer C.J."/>
            <person name="Roe B.A."/>
            <person name="Shenoy N."/>
            <person name="Stanke M."/>
            <person name="Ter-Hovhannisyan V."/>
            <person name="Tunlid A."/>
            <person name="Velagapudi R."/>
            <person name="Vision T.J."/>
            <person name="Zeng Q."/>
            <person name="Zolan M.E."/>
            <person name="Pukkila P.J."/>
        </authorList>
    </citation>
    <scope>NUCLEOTIDE SEQUENCE [LARGE SCALE GENOMIC DNA]</scope>
    <source>
        <strain evidence="2">Okayama-7 / 130 / ATCC MYA-4618 / FGSC 9003</strain>
    </source>
</reference>
<accession>A8NJ31</accession>
<evidence type="ECO:0000313" key="2">
    <source>
        <dbReference type="Proteomes" id="UP000001861"/>
    </source>
</evidence>
<gene>
    <name evidence="1" type="ORF">CC1G_08767</name>
</gene>
<dbReference type="InParanoid" id="A8NJ31"/>
<name>A8NJ31_COPC7</name>
<organism evidence="1 2">
    <name type="scientific">Coprinopsis cinerea (strain Okayama-7 / 130 / ATCC MYA-4618 / FGSC 9003)</name>
    <name type="common">Inky cap fungus</name>
    <name type="synonym">Hormographiella aspergillata</name>
    <dbReference type="NCBI Taxonomy" id="240176"/>
    <lineage>
        <taxon>Eukaryota</taxon>
        <taxon>Fungi</taxon>
        <taxon>Dikarya</taxon>
        <taxon>Basidiomycota</taxon>
        <taxon>Agaricomycotina</taxon>
        <taxon>Agaricomycetes</taxon>
        <taxon>Agaricomycetidae</taxon>
        <taxon>Agaricales</taxon>
        <taxon>Agaricineae</taxon>
        <taxon>Psathyrellaceae</taxon>
        <taxon>Coprinopsis</taxon>
    </lineage>
</organism>
<proteinExistence type="predicted"/>
<evidence type="ECO:0000313" key="1">
    <source>
        <dbReference type="EMBL" id="EAU87731.2"/>
    </source>
</evidence>
<protein>
    <submittedName>
        <fullName evidence="1">Uncharacterized protein</fullName>
    </submittedName>
</protein>
<dbReference type="Proteomes" id="UP000001861">
    <property type="component" value="Unassembled WGS sequence"/>
</dbReference>
<comment type="caution">
    <text evidence="1">The sequence shown here is derived from an EMBL/GenBank/DDBJ whole genome shotgun (WGS) entry which is preliminary data.</text>
</comment>
<dbReference type="EMBL" id="AACS02000010">
    <property type="protein sequence ID" value="EAU87731.2"/>
    <property type="molecule type" value="Genomic_DNA"/>
</dbReference>
<keyword evidence="2" id="KW-1185">Reference proteome</keyword>
<dbReference type="RefSeq" id="XP_001834136.2">
    <property type="nucleotide sequence ID" value="XM_001834084.2"/>
</dbReference>
<dbReference type="VEuPathDB" id="FungiDB:CC1G_08767"/>
<dbReference type="KEGG" id="cci:CC1G_08767"/>
<dbReference type="GeneID" id="6010641"/>